<accession>A0A2N9JMT0</accession>
<gene>
    <name evidence="2" type="ORF">MPLG2_3858</name>
</gene>
<feature type="transmembrane region" description="Helical" evidence="1">
    <location>
        <begin position="47"/>
        <end position="64"/>
    </location>
</feature>
<feature type="transmembrane region" description="Helical" evidence="1">
    <location>
        <begin position="100"/>
        <end position="118"/>
    </location>
</feature>
<dbReference type="AlphaFoldDB" id="A0A2N9JMT0"/>
<sequence>MLQVIFSFFLGLVVTAFVGIGVNTFYPEPQFSMGGESSWSQWRLTTSIILLICATAVMLLSLAIADAGPVLANGALLGGLFTMIYAVGMGVSAGAQWSRFAVMTAALAVTVGVGWWKFTRGRRPSVEVAGTTAGALPGEAEVRLSAVEAKLDALGRALRD</sequence>
<protein>
    <submittedName>
        <fullName evidence="2">Uncharacterized protein</fullName>
    </submittedName>
</protein>
<keyword evidence="1" id="KW-0472">Membrane</keyword>
<name>A0A2N9JMT0_9ACTN</name>
<keyword evidence="1" id="KW-1133">Transmembrane helix</keyword>
<organism evidence="2 3">
    <name type="scientific">Micropruina glycogenica</name>
    <dbReference type="NCBI Taxonomy" id="75385"/>
    <lineage>
        <taxon>Bacteria</taxon>
        <taxon>Bacillati</taxon>
        <taxon>Actinomycetota</taxon>
        <taxon>Actinomycetes</taxon>
        <taxon>Propionibacteriales</taxon>
        <taxon>Nocardioidaceae</taxon>
        <taxon>Micropruina</taxon>
    </lineage>
</organism>
<feature type="transmembrane region" description="Helical" evidence="1">
    <location>
        <begin position="6"/>
        <end position="26"/>
    </location>
</feature>
<evidence type="ECO:0000313" key="2">
    <source>
        <dbReference type="EMBL" id="SPD88888.1"/>
    </source>
</evidence>
<evidence type="ECO:0000313" key="3">
    <source>
        <dbReference type="Proteomes" id="UP000238164"/>
    </source>
</evidence>
<dbReference type="Proteomes" id="UP000238164">
    <property type="component" value="Chromosome 1"/>
</dbReference>
<dbReference type="KEGG" id="mgg:MPLG2_3858"/>
<dbReference type="EMBL" id="LT985188">
    <property type="protein sequence ID" value="SPD88888.1"/>
    <property type="molecule type" value="Genomic_DNA"/>
</dbReference>
<keyword evidence="1" id="KW-0812">Transmembrane</keyword>
<reference evidence="2 3" key="1">
    <citation type="submission" date="2018-02" db="EMBL/GenBank/DDBJ databases">
        <authorList>
            <person name="Cohen D.B."/>
            <person name="Kent A.D."/>
        </authorList>
    </citation>
    <scope>NUCLEOTIDE SEQUENCE [LARGE SCALE GENOMIC DNA]</scope>
    <source>
        <strain evidence="2">1</strain>
    </source>
</reference>
<proteinExistence type="predicted"/>
<evidence type="ECO:0000256" key="1">
    <source>
        <dbReference type="SAM" id="Phobius"/>
    </source>
</evidence>
<keyword evidence="3" id="KW-1185">Reference proteome</keyword>
<feature type="transmembrane region" description="Helical" evidence="1">
    <location>
        <begin position="70"/>
        <end position="88"/>
    </location>
</feature>